<feature type="transmembrane region" description="Helical" evidence="7">
    <location>
        <begin position="92"/>
        <end position="110"/>
    </location>
</feature>
<evidence type="ECO:0000259" key="8">
    <source>
        <dbReference type="Pfam" id="PF01694"/>
    </source>
</evidence>
<dbReference type="OrthoDB" id="9813074at2"/>
<dbReference type="KEGG" id="lgn:ABM34_03610"/>
<evidence type="ECO:0000313" key="10">
    <source>
        <dbReference type="Proteomes" id="UP000036106"/>
    </source>
</evidence>
<feature type="transmembrane region" description="Helical" evidence="7">
    <location>
        <begin position="150"/>
        <end position="168"/>
    </location>
</feature>
<feature type="domain" description="Peptidase S54 rhomboid" evidence="8">
    <location>
        <begin position="51"/>
        <end position="187"/>
    </location>
</feature>
<dbReference type="PANTHER" id="PTHR43731">
    <property type="entry name" value="RHOMBOID PROTEASE"/>
    <property type="match status" value="1"/>
</dbReference>
<dbReference type="InterPro" id="IPR035952">
    <property type="entry name" value="Rhomboid-like_sf"/>
</dbReference>
<evidence type="ECO:0000313" key="9">
    <source>
        <dbReference type="EMBL" id="AKP66739.1"/>
    </source>
</evidence>
<evidence type="ECO:0000256" key="3">
    <source>
        <dbReference type="ARBA" id="ARBA00022692"/>
    </source>
</evidence>
<dbReference type="GO" id="GO:0004252">
    <property type="term" value="F:serine-type endopeptidase activity"/>
    <property type="evidence" value="ECO:0007669"/>
    <property type="project" value="InterPro"/>
</dbReference>
<organism evidence="9 10">
    <name type="scientific">Companilactobacillus ginsenosidimutans</name>
    <dbReference type="NCBI Taxonomy" id="1007676"/>
    <lineage>
        <taxon>Bacteria</taxon>
        <taxon>Bacillati</taxon>
        <taxon>Bacillota</taxon>
        <taxon>Bacilli</taxon>
        <taxon>Lactobacillales</taxon>
        <taxon>Lactobacillaceae</taxon>
        <taxon>Companilactobacillus</taxon>
    </lineage>
</organism>
<name>A0A0H4QED3_9LACO</name>
<dbReference type="AlphaFoldDB" id="A0A0H4QED3"/>
<feature type="transmembrane region" description="Helical" evidence="7">
    <location>
        <begin position="53"/>
        <end position="80"/>
    </location>
</feature>
<dbReference type="SUPFAM" id="SSF144091">
    <property type="entry name" value="Rhomboid-like"/>
    <property type="match status" value="1"/>
</dbReference>
<comment type="subcellular location">
    <subcellularLocation>
        <location evidence="1">Membrane</location>
        <topology evidence="1">Multi-pass membrane protein</topology>
    </subcellularLocation>
</comment>
<keyword evidence="3 7" id="KW-0812">Transmembrane</keyword>
<gene>
    <name evidence="9" type="ORF">ABM34_03610</name>
</gene>
<evidence type="ECO:0000256" key="2">
    <source>
        <dbReference type="ARBA" id="ARBA00009045"/>
    </source>
</evidence>
<keyword evidence="5 7" id="KW-1133">Transmembrane helix</keyword>
<dbReference type="PATRIC" id="fig|1007676.4.peg.743"/>
<dbReference type="InterPro" id="IPR050925">
    <property type="entry name" value="Rhomboid_protease_S54"/>
</dbReference>
<feature type="transmembrane region" description="Helical" evidence="7">
    <location>
        <begin position="197"/>
        <end position="215"/>
    </location>
</feature>
<dbReference type="STRING" id="1007676.ABM34_03610"/>
<reference evidence="10" key="1">
    <citation type="submission" date="2015-07" db="EMBL/GenBank/DDBJ databases">
        <title>Lactobacillus ginsenosidimutans/EMML 3141/ whole genome sequencing.</title>
        <authorList>
            <person name="Kim M.K."/>
            <person name="Im W.-T."/>
            <person name="Srinivasan S."/>
            <person name="Lee J.-J."/>
        </authorList>
    </citation>
    <scope>NUCLEOTIDE SEQUENCE [LARGE SCALE GENOMIC DNA]</scope>
    <source>
        <strain evidence="10">EMML 3041</strain>
    </source>
</reference>
<accession>A0A0H4QED3</accession>
<dbReference type="Pfam" id="PF01694">
    <property type="entry name" value="Rhomboid"/>
    <property type="match status" value="1"/>
</dbReference>
<sequence length="223" mass="24301">MSFRRDSPYVTWILLIGIAVVFLLESLSGGSQNVDTLIYFGAKINSLVQGGDWWRLITPIFIHIGVIHILTNGFTLYFVGRILEPLIGHTRFFLIFMLSGITGNLASFAFGANNTIAAGASTSLFGLFAAFLALAMIYRENHFLGELGKTFLALILINLALDFSMTGIDIWGHIGGAVGGFLLGIAFGLPGIKRPNIFIRIIAFVACLAVSYFMYTKGMVVYG</sequence>
<dbReference type="RefSeq" id="WP_048703472.1">
    <property type="nucleotide sequence ID" value="NZ_CP012034.1"/>
</dbReference>
<evidence type="ECO:0000256" key="5">
    <source>
        <dbReference type="ARBA" id="ARBA00022989"/>
    </source>
</evidence>
<comment type="similarity">
    <text evidence="2">Belongs to the peptidase S54 family.</text>
</comment>
<feature type="transmembrane region" description="Helical" evidence="7">
    <location>
        <begin position="116"/>
        <end position="138"/>
    </location>
</feature>
<dbReference type="PANTHER" id="PTHR43731:SF14">
    <property type="entry name" value="PRESENILIN-ASSOCIATED RHOMBOID-LIKE PROTEIN, MITOCHONDRIAL"/>
    <property type="match status" value="1"/>
</dbReference>
<evidence type="ECO:0000256" key="1">
    <source>
        <dbReference type="ARBA" id="ARBA00004141"/>
    </source>
</evidence>
<keyword evidence="6 7" id="KW-0472">Membrane</keyword>
<evidence type="ECO:0000256" key="4">
    <source>
        <dbReference type="ARBA" id="ARBA00022801"/>
    </source>
</evidence>
<dbReference type="Gene3D" id="1.20.1540.10">
    <property type="entry name" value="Rhomboid-like"/>
    <property type="match status" value="1"/>
</dbReference>
<dbReference type="GO" id="GO:0016020">
    <property type="term" value="C:membrane"/>
    <property type="evidence" value="ECO:0007669"/>
    <property type="project" value="UniProtKB-SubCell"/>
</dbReference>
<protein>
    <submittedName>
        <fullName evidence="9">Transporter</fullName>
    </submittedName>
</protein>
<evidence type="ECO:0000256" key="7">
    <source>
        <dbReference type="SAM" id="Phobius"/>
    </source>
</evidence>
<feature type="transmembrane region" description="Helical" evidence="7">
    <location>
        <begin position="174"/>
        <end position="192"/>
    </location>
</feature>
<dbReference type="Proteomes" id="UP000036106">
    <property type="component" value="Chromosome"/>
</dbReference>
<dbReference type="InterPro" id="IPR022764">
    <property type="entry name" value="Peptidase_S54_rhomboid_dom"/>
</dbReference>
<proteinExistence type="inferred from homology"/>
<keyword evidence="10" id="KW-1185">Reference proteome</keyword>
<keyword evidence="4" id="KW-0378">Hydrolase</keyword>
<dbReference type="EMBL" id="CP012034">
    <property type="protein sequence ID" value="AKP66739.1"/>
    <property type="molecule type" value="Genomic_DNA"/>
</dbReference>
<evidence type="ECO:0000256" key="6">
    <source>
        <dbReference type="ARBA" id="ARBA00023136"/>
    </source>
</evidence>